<evidence type="ECO:0000256" key="1">
    <source>
        <dbReference type="PROSITE-ProRule" id="PRU00169"/>
    </source>
</evidence>
<evidence type="ECO:0000313" key="4">
    <source>
        <dbReference type="Proteomes" id="UP001369958"/>
    </source>
</evidence>
<reference evidence="3 4" key="1">
    <citation type="submission" date="2024-02" db="EMBL/GenBank/DDBJ databases">
        <title>Complete genome sequence of Pelagibacterium nitratireducens ZH15.</title>
        <authorList>
            <person name="Zhao L.H."/>
        </authorList>
    </citation>
    <scope>NUCLEOTIDE SEQUENCE [LARGE SCALE GENOMIC DNA]</scope>
    <source>
        <strain evidence="3 4">ZH15</strain>
    </source>
</reference>
<keyword evidence="1" id="KW-0597">Phosphoprotein</keyword>
<organism evidence="3 4">
    <name type="scientific">Pelagibacterium nitratireducens</name>
    <dbReference type="NCBI Taxonomy" id="1046114"/>
    <lineage>
        <taxon>Bacteria</taxon>
        <taxon>Pseudomonadati</taxon>
        <taxon>Pseudomonadota</taxon>
        <taxon>Alphaproteobacteria</taxon>
        <taxon>Hyphomicrobiales</taxon>
        <taxon>Devosiaceae</taxon>
        <taxon>Pelagibacterium</taxon>
    </lineage>
</organism>
<feature type="modified residue" description="4-aspartylphosphate" evidence="1">
    <location>
        <position position="56"/>
    </location>
</feature>
<dbReference type="Pfam" id="PF00072">
    <property type="entry name" value="Response_reg"/>
    <property type="match status" value="1"/>
</dbReference>
<gene>
    <name evidence="3" type="ORF">V6617_13415</name>
</gene>
<dbReference type="PROSITE" id="PS50110">
    <property type="entry name" value="RESPONSE_REGULATORY"/>
    <property type="match status" value="1"/>
</dbReference>
<sequence>MLPVPTIAVLSNSPALASVLGATLRRGHGWRVREFCDHRALSDYMRIAPLALLVTDYDLDRVTAADVALSIRNGDDLASRHVQIIALSRTVDSEMRRRCVQAGIDEVIVKPMSPVYLEERIAARLANGTGGYVSAEPYYVGPDRRNRIALDDTRVIPVERRGENIVSFLAHKAMREQRPDSSRPDA</sequence>
<dbReference type="InterPro" id="IPR011006">
    <property type="entry name" value="CheY-like_superfamily"/>
</dbReference>
<protein>
    <submittedName>
        <fullName evidence="3">Response regulator</fullName>
    </submittedName>
</protein>
<dbReference type="SUPFAM" id="SSF52172">
    <property type="entry name" value="CheY-like"/>
    <property type="match status" value="1"/>
</dbReference>
<dbReference type="SMART" id="SM00448">
    <property type="entry name" value="REC"/>
    <property type="match status" value="1"/>
</dbReference>
<evidence type="ECO:0000259" key="2">
    <source>
        <dbReference type="PROSITE" id="PS50110"/>
    </source>
</evidence>
<feature type="domain" description="Response regulatory" evidence="2">
    <location>
        <begin position="6"/>
        <end position="125"/>
    </location>
</feature>
<keyword evidence="4" id="KW-1185">Reference proteome</keyword>
<dbReference type="RefSeq" id="WP_338607468.1">
    <property type="nucleotide sequence ID" value="NZ_CP146275.1"/>
</dbReference>
<dbReference type="Gene3D" id="3.40.50.2300">
    <property type="match status" value="1"/>
</dbReference>
<dbReference type="Proteomes" id="UP001369958">
    <property type="component" value="Chromosome"/>
</dbReference>
<proteinExistence type="predicted"/>
<dbReference type="EMBL" id="CP146275">
    <property type="protein sequence ID" value="WWT32003.1"/>
    <property type="molecule type" value="Genomic_DNA"/>
</dbReference>
<accession>A0ABZ2I2C2</accession>
<dbReference type="InterPro" id="IPR001789">
    <property type="entry name" value="Sig_transdc_resp-reg_receiver"/>
</dbReference>
<name>A0ABZ2I2C2_9HYPH</name>
<evidence type="ECO:0000313" key="3">
    <source>
        <dbReference type="EMBL" id="WWT32003.1"/>
    </source>
</evidence>